<reference evidence="2 3" key="1">
    <citation type="submission" date="2019-09" db="EMBL/GenBank/DDBJ databases">
        <title>Mumia zhuanghuii sp. nov. isolated from the intestinal contents of plateau pika (Ochotona curzoniae) in the Qinghai-Tibet plateau of China.</title>
        <authorList>
            <person name="Tian Z."/>
        </authorList>
    </citation>
    <scope>NUCLEOTIDE SEQUENCE [LARGE SCALE GENOMIC DNA]</scope>
    <source>
        <strain evidence="3">350</strain>
    </source>
</reference>
<dbReference type="AlphaFoldDB" id="A0A5Q6RWZ6"/>
<evidence type="ECO:0000313" key="2">
    <source>
        <dbReference type="EMBL" id="KAA1422505.1"/>
    </source>
</evidence>
<comment type="caution">
    <text evidence="2">The sequence shown here is derived from an EMBL/GenBank/DDBJ whole genome shotgun (WGS) entry which is preliminary data.</text>
</comment>
<dbReference type="InterPro" id="IPR001356">
    <property type="entry name" value="HD"/>
</dbReference>
<evidence type="ECO:0000313" key="3">
    <source>
        <dbReference type="Proteomes" id="UP000307768"/>
    </source>
</evidence>
<organism evidence="2 3">
    <name type="scientific">Mumia zhuanghuii</name>
    <dbReference type="NCBI Taxonomy" id="2585211"/>
    <lineage>
        <taxon>Bacteria</taxon>
        <taxon>Bacillati</taxon>
        <taxon>Actinomycetota</taxon>
        <taxon>Actinomycetes</taxon>
        <taxon>Propionibacteriales</taxon>
        <taxon>Nocardioidaceae</taxon>
        <taxon>Mumia</taxon>
    </lineage>
</organism>
<feature type="region of interest" description="Disordered" evidence="1">
    <location>
        <begin position="1039"/>
        <end position="1081"/>
    </location>
</feature>
<gene>
    <name evidence="2" type="ORF">FE697_015335</name>
</gene>
<proteinExistence type="predicted"/>
<protein>
    <recommendedName>
        <fullName evidence="4">Phage tail tape measure protein domain-containing protein</fullName>
    </recommendedName>
</protein>
<dbReference type="Proteomes" id="UP000307768">
    <property type="component" value="Unassembled WGS sequence"/>
</dbReference>
<dbReference type="RefSeq" id="WP_149770456.1">
    <property type="nucleotide sequence ID" value="NZ_VDFQ02000004.1"/>
</dbReference>
<evidence type="ECO:0008006" key="4">
    <source>
        <dbReference type="Google" id="ProtNLM"/>
    </source>
</evidence>
<evidence type="ECO:0000256" key="1">
    <source>
        <dbReference type="SAM" id="MobiDB-lite"/>
    </source>
</evidence>
<accession>A0A5Q6RWZ6</accession>
<dbReference type="CDD" id="cd00086">
    <property type="entry name" value="homeodomain"/>
    <property type="match status" value="1"/>
</dbReference>
<dbReference type="EMBL" id="VDFQ02000004">
    <property type="protein sequence ID" value="KAA1422505.1"/>
    <property type="molecule type" value="Genomic_DNA"/>
</dbReference>
<sequence>MTSRSVLVRLKGDTGDFDRALAGASAKAKAFAGDLDASSDRMSNLVQTALALGPALVPIGAAAIPALAGLTTQFTAAAGAAGVAVLAFSGVGDALEALNDYELEPSAANLEQLNEAMAKLGPAGRDFARFLQEIRPEMQGLQDVAQAGLFPGLEDGITALMTRGPEVEGIISEIADTMGDLARAAGESLASDRWTEFFEYVRTQARPTLTDMGYALGDVTEGLADLMMAVDPLSDDFSSGMRDAARSFREWADGVSETEGFQEFLTYVQRVGPEAMSTLGSIGNALLQVVEAAAPVGEASLPVIRALANTIAAVADSPAGPVLIAVAAGISAVSRAVALYNAAQGSALMGLLGGGKDGAKAGAGYRAAGAGIAALALSMTDLDEKLGVSNTAMLATMGLVAGPWGAAIGAGAGLALDFAASNDDIADSITRLNDVIGNESTPVQRQIKEYEEAQKALDEYKRDVEGFWSTAFTFKGQKNAWEDTFGRSDVEEMQAELDKLEKKLTKAKGQTGVDAQAKIAAEQTADAFDMLGDSASSAADQAQGLADALYAVIDPSLEADKAALAAKEGWAGLVDTLAKTKGAYSDTSKAGLESQIALKEQAKATIEAATSQFALDGNTQKLTRSLVASRDRLVEVGAAAGIPLPKMRALADEMFNVPDLVETTVRQNGAEGARSRVEALRKAYNLTPKQLRTLVSEAGANPTKAKVADLAKQYKLTPKQVTTIISAQDQATPTIRTVTSALASIPQTVTSTIVVRRSGPGGGGGMTSNADGSVTDYYANGGMRENHVAQIAPAGAWRVWAEPETGGEAYIPLAASKRDRSIDIWTETGRRLGMLESYANGDVRDALQGFKINPRMDRSSIRSEVRELLRGLDDAVGRNSRLFKAADRLGDRLDRNAKALDKNRERLERVTSARADLIGDVRGNLTHDPFGGGLSDFRTQTDADRNDATAFRRALATARGKGLDGTLFRDLAAKGNLALVQEFAGLSRGQIEREEVRYRGAQSAINSAATFAGNATYGKEIARLNRTQDRLEKSITRLDKKVDQLPRAVKQGSKEGSKEGAEAGTRDGQKNQAQKARGRRG</sequence>
<feature type="compositionally biased region" description="Basic and acidic residues" evidence="1">
    <location>
        <begin position="1052"/>
        <end position="1069"/>
    </location>
</feature>
<dbReference type="OrthoDB" id="3830652at2"/>
<name>A0A5Q6RWZ6_9ACTN</name>
<dbReference type="GO" id="GO:0003677">
    <property type="term" value="F:DNA binding"/>
    <property type="evidence" value="ECO:0007669"/>
    <property type="project" value="InterPro"/>
</dbReference>